<dbReference type="SMART" id="SM00418">
    <property type="entry name" value="HTH_ARSR"/>
    <property type="match status" value="1"/>
</dbReference>
<dbReference type="InterPro" id="IPR001845">
    <property type="entry name" value="HTH_ArsR_DNA-bd_dom"/>
</dbReference>
<evidence type="ECO:0000313" key="6">
    <source>
        <dbReference type="Proteomes" id="UP000198949"/>
    </source>
</evidence>
<dbReference type="EMBL" id="FNAD01000026">
    <property type="protein sequence ID" value="SDE52049.1"/>
    <property type="molecule type" value="Genomic_DNA"/>
</dbReference>
<dbReference type="PROSITE" id="PS50987">
    <property type="entry name" value="HTH_ARSR_2"/>
    <property type="match status" value="1"/>
</dbReference>
<dbReference type="NCBIfam" id="NF033788">
    <property type="entry name" value="HTH_metalloreg"/>
    <property type="match status" value="1"/>
</dbReference>
<keyword evidence="3" id="KW-0804">Transcription</keyword>
<dbReference type="CDD" id="cd00090">
    <property type="entry name" value="HTH_ARSR"/>
    <property type="match status" value="1"/>
</dbReference>
<keyword evidence="6" id="KW-1185">Reference proteome</keyword>
<accession>A0A1G7DKM0</accession>
<evidence type="ECO:0000256" key="1">
    <source>
        <dbReference type="ARBA" id="ARBA00023015"/>
    </source>
</evidence>
<feature type="domain" description="HTH arsR-type" evidence="4">
    <location>
        <begin position="4"/>
        <end position="99"/>
    </location>
</feature>
<dbReference type="Proteomes" id="UP000198949">
    <property type="component" value="Unassembled WGS sequence"/>
</dbReference>
<dbReference type="InterPro" id="IPR006311">
    <property type="entry name" value="TAT_signal"/>
</dbReference>
<keyword evidence="1" id="KW-0805">Transcription regulation</keyword>
<dbReference type="InterPro" id="IPR011991">
    <property type="entry name" value="ArsR-like_HTH"/>
</dbReference>
<keyword evidence="2 5" id="KW-0238">DNA-binding</keyword>
<dbReference type="RefSeq" id="WP_091040572.1">
    <property type="nucleotide sequence ID" value="NZ_FNAD01000026.1"/>
</dbReference>
<dbReference type="AlphaFoldDB" id="A0A1G7DKM0"/>
<proteinExistence type="predicted"/>
<evidence type="ECO:0000313" key="5">
    <source>
        <dbReference type="EMBL" id="SDE52049.1"/>
    </source>
</evidence>
<evidence type="ECO:0000259" key="4">
    <source>
        <dbReference type="PROSITE" id="PS50987"/>
    </source>
</evidence>
<dbReference type="PANTHER" id="PTHR33154">
    <property type="entry name" value="TRANSCRIPTIONAL REGULATOR, ARSR FAMILY"/>
    <property type="match status" value="1"/>
</dbReference>
<sequence length="119" mass="12355">MTGTDHSSDASTDGVLAALADPTRRRLLDLLADGGEATATALAERLPVSRQAVVKHLAVLAAAGLVVGGRVGREVRYSVRPEALNATAQWMAALASDWDRRLAAVKRAAEAAAPEADRG</sequence>
<dbReference type="GO" id="GO:0003677">
    <property type="term" value="F:DNA binding"/>
    <property type="evidence" value="ECO:0007669"/>
    <property type="project" value="UniProtKB-KW"/>
</dbReference>
<gene>
    <name evidence="5" type="ORF">SAMN05216270_12611</name>
</gene>
<dbReference type="SUPFAM" id="SSF46785">
    <property type="entry name" value="Winged helix' DNA-binding domain"/>
    <property type="match status" value="1"/>
</dbReference>
<dbReference type="InterPro" id="IPR036388">
    <property type="entry name" value="WH-like_DNA-bd_sf"/>
</dbReference>
<dbReference type="PROSITE" id="PS51318">
    <property type="entry name" value="TAT"/>
    <property type="match status" value="1"/>
</dbReference>
<dbReference type="GO" id="GO:0003700">
    <property type="term" value="F:DNA-binding transcription factor activity"/>
    <property type="evidence" value="ECO:0007669"/>
    <property type="project" value="InterPro"/>
</dbReference>
<dbReference type="InterPro" id="IPR051081">
    <property type="entry name" value="HTH_MetalResp_TranReg"/>
</dbReference>
<dbReference type="Pfam" id="PF12840">
    <property type="entry name" value="HTH_20"/>
    <property type="match status" value="1"/>
</dbReference>
<dbReference type="InterPro" id="IPR036390">
    <property type="entry name" value="WH_DNA-bd_sf"/>
</dbReference>
<dbReference type="STRING" id="58114.SAMN05216270_12611"/>
<dbReference type="PRINTS" id="PR00778">
    <property type="entry name" value="HTHARSR"/>
</dbReference>
<organism evidence="5 6">
    <name type="scientific">Glycomyces harbinensis</name>
    <dbReference type="NCBI Taxonomy" id="58114"/>
    <lineage>
        <taxon>Bacteria</taxon>
        <taxon>Bacillati</taxon>
        <taxon>Actinomycetota</taxon>
        <taxon>Actinomycetes</taxon>
        <taxon>Glycomycetales</taxon>
        <taxon>Glycomycetaceae</taxon>
        <taxon>Glycomyces</taxon>
    </lineage>
</organism>
<evidence type="ECO:0000256" key="3">
    <source>
        <dbReference type="ARBA" id="ARBA00023163"/>
    </source>
</evidence>
<dbReference type="Gene3D" id="1.10.10.10">
    <property type="entry name" value="Winged helix-like DNA-binding domain superfamily/Winged helix DNA-binding domain"/>
    <property type="match status" value="1"/>
</dbReference>
<protein>
    <submittedName>
        <fullName evidence="5">DNA-binding transcriptional regulator, ArsR family</fullName>
    </submittedName>
</protein>
<name>A0A1G7DKM0_9ACTN</name>
<reference evidence="6" key="1">
    <citation type="submission" date="2016-10" db="EMBL/GenBank/DDBJ databases">
        <authorList>
            <person name="Varghese N."/>
            <person name="Submissions S."/>
        </authorList>
    </citation>
    <scope>NUCLEOTIDE SEQUENCE [LARGE SCALE GENOMIC DNA]</scope>
    <source>
        <strain evidence="6">CGMCC 4.3516</strain>
    </source>
</reference>
<dbReference type="PANTHER" id="PTHR33154:SF33">
    <property type="entry name" value="TRANSCRIPTIONAL REPRESSOR SDPR"/>
    <property type="match status" value="1"/>
</dbReference>
<evidence type="ECO:0000256" key="2">
    <source>
        <dbReference type="ARBA" id="ARBA00023125"/>
    </source>
</evidence>